<keyword evidence="4 5" id="KW-0234">DNA repair</keyword>
<dbReference type="NCBIfam" id="NF002001">
    <property type="entry name" value="PRK00802.1-1"/>
    <property type="match status" value="1"/>
</dbReference>
<dbReference type="SUPFAM" id="SSF50486">
    <property type="entry name" value="FMT C-terminal domain-like"/>
    <property type="match status" value="1"/>
</dbReference>
<dbReference type="Gene3D" id="3.10.300.10">
    <property type="entry name" value="Methylpurine-DNA glycosylase (MPG)"/>
    <property type="match status" value="1"/>
</dbReference>
<evidence type="ECO:0000256" key="4">
    <source>
        <dbReference type="ARBA" id="ARBA00023204"/>
    </source>
</evidence>
<evidence type="ECO:0000256" key="3">
    <source>
        <dbReference type="ARBA" id="ARBA00022801"/>
    </source>
</evidence>
<organism evidence="6 7">
    <name type="scientific">Herbinix luporum</name>
    <dbReference type="NCBI Taxonomy" id="1679721"/>
    <lineage>
        <taxon>Bacteria</taxon>
        <taxon>Bacillati</taxon>
        <taxon>Bacillota</taxon>
        <taxon>Clostridia</taxon>
        <taxon>Lachnospirales</taxon>
        <taxon>Lachnospiraceae</taxon>
        <taxon>Herbinix</taxon>
    </lineage>
</organism>
<gene>
    <name evidence="6" type="ORF">SD1D_1249</name>
</gene>
<dbReference type="HAMAP" id="MF_00527">
    <property type="entry name" value="3MGH"/>
    <property type="match status" value="1"/>
</dbReference>
<protein>
    <recommendedName>
        <fullName evidence="5">Putative 3-methyladenine DNA glycosylase</fullName>
        <ecNumber evidence="5">3.2.2.-</ecNumber>
    </recommendedName>
</protein>
<evidence type="ECO:0000256" key="1">
    <source>
        <dbReference type="ARBA" id="ARBA00009232"/>
    </source>
</evidence>
<dbReference type="NCBIfam" id="TIGR00567">
    <property type="entry name" value="3mg"/>
    <property type="match status" value="1"/>
</dbReference>
<dbReference type="Pfam" id="PF02245">
    <property type="entry name" value="Pur_DNA_glyco"/>
    <property type="match status" value="1"/>
</dbReference>
<evidence type="ECO:0000256" key="2">
    <source>
        <dbReference type="ARBA" id="ARBA00022763"/>
    </source>
</evidence>
<dbReference type="FunFam" id="3.10.300.10:FF:000001">
    <property type="entry name" value="Putative 3-methyladenine DNA glycosylase"/>
    <property type="match status" value="1"/>
</dbReference>
<name>A0A0K8J5P9_9FIRM</name>
<accession>A0A0K8J5P9</accession>
<comment type="similarity">
    <text evidence="1 5">Belongs to the DNA glycosylase MPG family.</text>
</comment>
<sequence>MNSLNRDFYNRDSLTVAKDLLGKYLVHIVDGVKLVGKIVETEAYMGVEDKAAHSYGGRRTPRVEVMYGPPGYAYVYLIYGMYDCFNVVTNKEGIPQAVLIRAIEPMGELDAFAYNRYQKSYNQLNKSQIKGLTNGPGKLCKALCINRNHNGEDLCVSKLYITNGIENNFEIVSAKRVGIDYAEEAKDFLWRFYIKDNPFISVK</sequence>
<dbReference type="AlphaFoldDB" id="A0A0K8J5P9"/>
<dbReference type="InterPro" id="IPR003180">
    <property type="entry name" value="MPG"/>
</dbReference>
<dbReference type="Proteomes" id="UP000196053">
    <property type="component" value="Chromosome I"/>
</dbReference>
<dbReference type="PANTHER" id="PTHR10429">
    <property type="entry name" value="DNA-3-METHYLADENINE GLYCOSYLASE"/>
    <property type="match status" value="1"/>
</dbReference>
<keyword evidence="7" id="KW-1185">Reference proteome</keyword>
<keyword evidence="3 5" id="KW-0378">Hydrolase</keyword>
<evidence type="ECO:0000313" key="7">
    <source>
        <dbReference type="Proteomes" id="UP000196053"/>
    </source>
</evidence>
<dbReference type="OrthoDB" id="9794313at2"/>
<dbReference type="CDD" id="cd00540">
    <property type="entry name" value="AAG"/>
    <property type="match status" value="1"/>
</dbReference>
<dbReference type="EMBL" id="LN879430">
    <property type="protein sequence ID" value="CUH92795.1"/>
    <property type="molecule type" value="Genomic_DNA"/>
</dbReference>
<dbReference type="PANTHER" id="PTHR10429:SF0">
    <property type="entry name" value="DNA-3-METHYLADENINE GLYCOSYLASE"/>
    <property type="match status" value="1"/>
</dbReference>
<evidence type="ECO:0000256" key="5">
    <source>
        <dbReference type="HAMAP-Rule" id="MF_00527"/>
    </source>
</evidence>
<dbReference type="KEGG" id="hsd:SD1D_1249"/>
<keyword evidence="2 5" id="KW-0227">DNA damage</keyword>
<dbReference type="RefSeq" id="WP_058258134.1">
    <property type="nucleotide sequence ID" value="NZ_DUPS01000063.1"/>
</dbReference>
<reference evidence="7" key="1">
    <citation type="submission" date="2015-09" db="EMBL/GenBank/DDBJ databases">
        <authorList>
            <person name="Wibberg D."/>
        </authorList>
    </citation>
    <scope>NUCLEOTIDE SEQUENCE [LARGE SCALE GENOMIC DNA]</scope>
    <source>
        <strain evidence="7">SD1D</strain>
    </source>
</reference>
<dbReference type="InterPro" id="IPR036995">
    <property type="entry name" value="MPG_sf"/>
</dbReference>
<dbReference type="GO" id="GO:0003905">
    <property type="term" value="F:alkylbase DNA N-glycosylase activity"/>
    <property type="evidence" value="ECO:0007669"/>
    <property type="project" value="InterPro"/>
</dbReference>
<keyword evidence="6" id="KW-0326">Glycosidase</keyword>
<dbReference type="EC" id="3.2.2.-" evidence="5"/>
<dbReference type="InterPro" id="IPR011034">
    <property type="entry name" value="Formyl_transferase-like_C_sf"/>
</dbReference>
<evidence type="ECO:0000313" key="6">
    <source>
        <dbReference type="EMBL" id="CUH92795.1"/>
    </source>
</evidence>
<dbReference type="GO" id="GO:0006284">
    <property type="term" value="P:base-excision repair"/>
    <property type="evidence" value="ECO:0007669"/>
    <property type="project" value="InterPro"/>
</dbReference>
<proteinExistence type="inferred from homology"/>
<dbReference type="GO" id="GO:0003677">
    <property type="term" value="F:DNA binding"/>
    <property type="evidence" value="ECO:0007669"/>
    <property type="project" value="InterPro"/>
</dbReference>